<keyword evidence="5" id="KW-0680">Restriction system</keyword>
<dbReference type="EC" id="2.1.1.37" evidence="1"/>
<evidence type="ECO:0000256" key="7">
    <source>
        <dbReference type="PROSITE-ProRule" id="PRU01016"/>
    </source>
</evidence>
<organism evidence="9 10">
    <name type="scientific">Novosphingobium indicum</name>
    <dbReference type="NCBI Taxonomy" id="462949"/>
    <lineage>
        <taxon>Bacteria</taxon>
        <taxon>Pseudomonadati</taxon>
        <taxon>Pseudomonadota</taxon>
        <taxon>Alphaproteobacteria</taxon>
        <taxon>Sphingomonadales</taxon>
        <taxon>Sphingomonadaceae</taxon>
        <taxon>Novosphingobium</taxon>
    </lineage>
</organism>
<keyword evidence="4 7" id="KW-0949">S-adenosyl-L-methionine</keyword>
<dbReference type="SUPFAM" id="SSF53335">
    <property type="entry name" value="S-adenosyl-L-methionine-dependent methyltransferases"/>
    <property type="match status" value="1"/>
</dbReference>
<dbReference type="Gene3D" id="3.40.50.150">
    <property type="entry name" value="Vaccinia Virus protein VP39"/>
    <property type="match status" value="1"/>
</dbReference>
<gene>
    <name evidence="9" type="ORF">GCM10011349_19720</name>
</gene>
<feature type="region of interest" description="Disordered" evidence="8">
    <location>
        <begin position="1"/>
        <end position="20"/>
    </location>
</feature>
<dbReference type="PANTHER" id="PTHR10629">
    <property type="entry name" value="CYTOSINE-SPECIFIC METHYLTRANSFERASE"/>
    <property type="match status" value="1"/>
</dbReference>
<dbReference type="InterPro" id="IPR050390">
    <property type="entry name" value="C5-Methyltransferase"/>
</dbReference>
<dbReference type="InterPro" id="IPR001525">
    <property type="entry name" value="C5_MeTfrase"/>
</dbReference>
<feature type="active site" evidence="7">
    <location>
        <position position="154"/>
    </location>
</feature>
<proteinExistence type="inferred from homology"/>
<name>A0ABQ2JMJ2_9SPHN</name>
<dbReference type="Proteomes" id="UP000605099">
    <property type="component" value="Unassembled WGS sequence"/>
</dbReference>
<sequence length="704" mass="75951">MEELVGETGFEPATSCSQSETLSNQINKKHVNHATNDANGFNRLQNPCKLGGGSSQGLIVDNFAGGGGASTGIEAALGRAVDLAINHDEQAIRMHEANHPGTMHARNNIWQIDPEEVVRDVAARLRETDPSRQVDINPATRLPRVDLAWFSPDCKHFSKAKGGKPREKSIRDLAWVVVLWAQRVRPDVILLENVEEFRTWGPLCSEGRPIKERQGETFDKWQRELRKAGYKLQWKELRACDYGAPTIRKRFFMIARCDGKPIVWPEPTHGKPGTPEVESGKRKPWRTAAEIIDWSIPCPSIFERKKPLAEKTLRRIAHGIMKFVVNNPSPFIVPLTHHGSAGRSYGLDTPLPTVTGANRGEMAIVSPTIVGCGGRRGQSGPVGPQQPFPTVTTKADACVVEAALAPIVTYAQQGGANRSVEDPHHTICANNKDQNCVAAAHLVHIGNGEREGQAPRAMDIEKPLGTVVAGGTKHHLVTALLERQFGKSMGADASEPAPTITAGGGGKTAVVCAHLEQANGGPNNENLAGRRADDPLSTIAAKGSQQRLVTSNLVKLRGGEDSHAASCGVSVEEPLHTVCAGGTHMAEVRAFLIKYYGNEQDGHGLDNPLGTVTVQDRFGLVTVTIAGEEYVIVDIGMRMLTPRELFNAQGFPPDYIIDTDAHGKPITKTAQVAKCGNSVCPPLSEALAGANVDCRMSELKERAA</sequence>
<evidence type="ECO:0000256" key="2">
    <source>
        <dbReference type="ARBA" id="ARBA00022603"/>
    </source>
</evidence>
<keyword evidence="2 7" id="KW-0489">Methyltransferase</keyword>
<evidence type="ECO:0000256" key="5">
    <source>
        <dbReference type="ARBA" id="ARBA00022747"/>
    </source>
</evidence>
<dbReference type="InterPro" id="IPR029063">
    <property type="entry name" value="SAM-dependent_MTases_sf"/>
</dbReference>
<protein>
    <recommendedName>
        <fullName evidence="1">DNA (cytosine-5-)-methyltransferase</fullName>
        <ecNumber evidence="1">2.1.1.37</ecNumber>
    </recommendedName>
</protein>
<evidence type="ECO:0000256" key="1">
    <source>
        <dbReference type="ARBA" id="ARBA00011975"/>
    </source>
</evidence>
<dbReference type="Pfam" id="PF00145">
    <property type="entry name" value="DNA_methylase"/>
    <property type="match status" value="2"/>
</dbReference>
<dbReference type="GO" id="GO:0008168">
    <property type="term" value="F:methyltransferase activity"/>
    <property type="evidence" value="ECO:0007669"/>
    <property type="project" value="UniProtKB-KW"/>
</dbReference>
<reference evidence="10" key="1">
    <citation type="journal article" date="2019" name="Int. J. Syst. Evol. Microbiol.">
        <title>The Global Catalogue of Microorganisms (GCM) 10K type strain sequencing project: providing services to taxonomists for standard genome sequencing and annotation.</title>
        <authorList>
            <consortium name="The Broad Institute Genomics Platform"/>
            <consortium name="The Broad Institute Genome Sequencing Center for Infectious Disease"/>
            <person name="Wu L."/>
            <person name="Ma J."/>
        </authorList>
    </citation>
    <scope>NUCLEOTIDE SEQUENCE [LARGE SCALE GENOMIC DNA]</scope>
    <source>
        <strain evidence="10">CGMCC 1.6784</strain>
    </source>
</reference>
<comment type="caution">
    <text evidence="9">The sequence shown here is derived from an EMBL/GenBank/DDBJ whole genome shotgun (WGS) entry which is preliminary data.</text>
</comment>
<evidence type="ECO:0000256" key="8">
    <source>
        <dbReference type="SAM" id="MobiDB-lite"/>
    </source>
</evidence>
<dbReference type="PRINTS" id="PR00105">
    <property type="entry name" value="C5METTRFRASE"/>
</dbReference>
<keyword evidence="3 7" id="KW-0808">Transferase</keyword>
<evidence type="ECO:0000256" key="6">
    <source>
        <dbReference type="ARBA" id="ARBA00047422"/>
    </source>
</evidence>
<dbReference type="Gene3D" id="3.90.120.10">
    <property type="entry name" value="DNA Methylase, subunit A, domain 2"/>
    <property type="match status" value="1"/>
</dbReference>
<evidence type="ECO:0000313" key="9">
    <source>
        <dbReference type="EMBL" id="GGN49265.1"/>
    </source>
</evidence>
<dbReference type="PANTHER" id="PTHR10629:SF52">
    <property type="entry name" value="DNA (CYTOSINE-5)-METHYLTRANSFERASE 1"/>
    <property type="match status" value="1"/>
</dbReference>
<keyword evidence="10" id="KW-1185">Reference proteome</keyword>
<dbReference type="EMBL" id="BMLK01000008">
    <property type="protein sequence ID" value="GGN49265.1"/>
    <property type="molecule type" value="Genomic_DNA"/>
</dbReference>
<dbReference type="GO" id="GO:0032259">
    <property type="term" value="P:methylation"/>
    <property type="evidence" value="ECO:0007669"/>
    <property type="project" value="UniProtKB-KW"/>
</dbReference>
<accession>A0ABQ2JMJ2</accession>
<comment type="similarity">
    <text evidence="7">Belongs to the class I-like SAM-binding methyltransferase superfamily. C5-methyltransferase family.</text>
</comment>
<dbReference type="PROSITE" id="PS51679">
    <property type="entry name" value="SAM_MT_C5"/>
    <property type="match status" value="1"/>
</dbReference>
<evidence type="ECO:0000313" key="10">
    <source>
        <dbReference type="Proteomes" id="UP000605099"/>
    </source>
</evidence>
<comment type="catalytic activity">
    <reaction evidence="6">
        <text>a 2'-deoxycytidine in DNA + S-adenosyl-L-methionine = a 5-methyl-2'-deoxycytidine in DNA + S-adenosyl-L-homocysteine + H(+)</text>
        <dbReference type="Rhea" id="RHEA:13681"/>
        <dbReference type="Rhea" id="RHEA-COMP:11369"/>
        <dbReference type="Rhea" id="RHEA-COMP:11370"/>
        <dbReference type="ChEBI" id="CHEBI:15378"/>
        <dbReference type="ChEBI" id="CHEBI:57856"/>
        <dbReference type="ChEBI" id="CHEBI:59789"/>
        <dbReference type="ChEBI" id="CHEBI:85452"/>
        <dbReference type="ChEBI" id="CHEBI:85454"/>
        <dbReference type="EC" id="2.1.1.37"/>
    </reaction>
</comment>
<evidence type="ECO:0000256" key="4">
    <source>
        <dbReference type="ARBA" id="ARBA00022691"/>
    </source>
</evidence>
<evidence type="ECO:0000256" key="3">
    <source>
        <dbReference type="ARBA" id="ARBA00022679"/>
    </source>
</evidence>